<reference evidence="5 6" key="1">
    <citation type="submission" date="2017-09" db="EMBL/GenBank/DDBJ databases">
        <authorList>
            <consortium name="International Durum Wheat Genome Sequencing Consortium (IDWGSC)"/>
            <person name="Milanesi L."/>
        </authorList>
    </citation>
    <scope>NUCLEOTIDE SEQUENCE [LARGE SCALE GENOMIC DNA]</scope>
    <source>
        <strain evidence="6">cv. Svevo</strain>
    </source>
</reference>
<dbReference type="SMART" id="SM00360">
    <property type="entry name" value="RRM"/>
    <property type="match status" value="3"/>
</dbReference>
<feature type="domain" description="RRM" evidence="4">
    <location>
        <begin position="258"/>
        <end position="336"/>
    </location>
</feature>
<dbReference type="GO" id="GO:0003723">
    <property type="term" value="F:RNA binding"/>
    <property type="evidence" value="ECO:0007669"/>
    <property type="project" value="UniProtKB-UniRule"/>
</dbReference>
<feature type="compositionally biased region" description="Basic and acidic residues" evidence="3">
    <location>
        <begin position="215"/>
        <end position="229"/>
    </location>
</feature>
<dbReference type="PANTHER" id="PTHR21245">
    <property type="entry name" value="HETEROGENEOUS NUCLEAR RIBONUCLEOPROTEIN"/>
    <property type="match status" value="1"/>
</dbReference>
<feature type="region of interest" description="Disordered" evidence="3">
    <location>
        <begin position="149"/>
        <end position="250"/>
    </location>
</feature>
<feature type="domain" description="RRM" evidence="4">
    <location>
        <begin position="338"/>
        <end position="423"/>
    </location>
</feature>
<dbReference type="InterPro" id="IPR035979">
    <property type="entry name" value="RBD_domain_sf"/>
</dbReference>
<feature type="region of interest" description="Disordered" evidence="3">
    <location>
        <begin position="73"/>
        <end position="128"/>
    </location>
</feature>
<keyword evidence="1 2" id="KW-0694">RNA-binding</keyword>
<dbReference type="InterPro" id="IPR012677">
    <property type="entry name" value="Nucleotide-bd_a/b_plait_sf"/>
</dbReference>
<feature type="compositionally biased region" description="Polar residues" evidence="3">
    <location>
        <begin position="73"/>
        <end position="96"/>
    </location>
</feature>
<dbReference type="Pfam" id="PF00076">
    <property type="entry name" value="RRM_1"/>
    <property type="match status" value="3"/>
</dbReference>
<gene>
    <name evidence="5" type="ORF">TRITD_7Bv1G000370</name>
</gene>
<dbReference type="PROSITE" id="PS50102">
    <property type="entry name" value="RRM"/>
    <property type="match status" value="3"/>
</dbReference>
<feature type="compositionally biased region" description="Basic and acidic residues" evidence="3">
    <location>
        <begin position="170"/>
        <end position="182"/>
    </location>
</feature>
<feature type="compositionally biased region" description="Basic and acidic residues" evidence="3">
    <location>
        <begin position="557"/>
        <end position="568"/>
    </location>
</feature>
<feature type="domain" description="RRM" evidence="4">
    <location>
        <begin position="436"/>
        <end position="519"/>
    </location>
</feature>
<evidence type="ECO:0000256" key="2">
    <source>
        <dbReference type="PROSITE-ProRule" id="PRU00176"/>
    </source>
</evidence>
<dbReference type="Gene3D" id="3.30.70.330">
    <property type="match status" value="3"/>
</dbReference>
<name>A0A9R0ZQU5_TRITD</name>
<feature type="compositionally biased region" description="Basic and acidic residues" evidence="3">
    <location>
        <begin position="194"/>
        <end position="203"/>
    </location>
</feature>
<dbReference type="SUPFAM" id="SSF54928">
    <property type="entry name" value="RNA-binding domain, RBD"/>
    <property type="match status" value="2"/>
</dbReference>
<feature type="compositionally biased region" description="Polar residues" evidence="3">
    <location>
        <begin position="581"/>
        <end position="590"/>
    </location>
</feature>
<feature type="compositionally biased region" description="Basic and acidic residues" evidence="3">
    <location>
        <begin position="611"/>
        <end position="620"/>
    </location>
</feature>
<dbReference type="Gramene" id="TRITD7Bv1G000370.7">
    <property type="protein sequence ID" value="TRITD7Bv1G000370.7"/>
    <property type="gene ID" value="TRITD7Bv1G000370"/>
</dbReference>
<dbReference type="CDD" id="cd00590">
    <property type="entry name" value="RRM_SF"/>
    <property type="match status" value="2"/>
</dbReference>
<feature type="compositionally biased region" description="Low complexity" evidence="3">
    <location>
        <begin position="542"/>
        <end position="554"/>
    </location>
</feature>
<evidence type="ECO:0000256" key="1">
    <source>
        <dbReference type="ARBA" id="ARBA00022884"/>
    </source>
</evidence>
<feature type="region of interest" description="Disordered" evidence="3">
    <location>
        <begin position="523"/>
        <end position="647"/>
    </location>
</feature>
<dbReference type="AlphaFoldDB" id="A0A9R0ZQU5"/>
<protein>
    <recommendedName>
        <fullName evidence="4">RRM domain-containing protein</fullName>
    </recommendedName>
</protein>
<evidence type="ECO:0000256" key="3">
    <source>
        <dbReference type="SAM" id="MobiDB-lite"/>
    </source>
</evidence>
<feature type="region of interest" description="Disordered" evidence="3">
    <location>
        <begin position="705"/>
        <end position="763"/>
    </location>
</feature>
<proteinExistence type="predicted"/>
<dbReference type="Proteomes" id="UP000324705">
    <property type="component" value="Chromosome 7B"/>
</dbReference>
<dbReference type="EMBL" id="LT934124">
    <property type="protein sequence ID" value="VAI82261.1"/>
    <property type="molecule type" value="Genomic_DNA"/>
</dbReference>
<keyword evidence="6" id="KW-1185">Reference proteome</keyword>
<dbReference type="FunFam" id="3.30.70.330:FF:000187">
    <property type="entry name" value="Heterogeneous nuclear ribonucleoprotein Q"/>
    <property type="match status" value="1"/>
</dbReference>
<dbReference type="InterPro" id="IPR000504">
    <property type="entry name" value="RRM_dom"/>
</dbReference>
<evidence type="ECO:0000259" key="4">
    <source>
        <dbReference type="PROSITE" id="PS50102"/>
    </source>
</evidence>
<sequence length="763" mass="83882">MDILDEIVIIIIKVIEHVGAEFLISKRLADRGQGVSETGHLGEVLSDVFFPDAAASASASASAFAGRETIEISDSTEASPQHCASSPDIYSSTTVHQHIKEEEPTSITVDEPSEADVPSPTNDDEQQQKMEVEAGEPHDMLLSVEQEEAQGNNNQEDAGPDANKQAVQSKEAEVIEQEGGKADDDDVAAASEIKQGDDLAKATEDDDDGQAAAESKQEEHRARASEEHGQAAGEVKQQEDERKVMSDMAKNRQRKKELEIFVGGLDREAVEEDIRKVFAHVGHVVEVRLHKDLSTNKNKGFAFVRFANKHQVARALAEVKNPMIHGKRCAIAASEDNDTLFLGNICNTWTKEAIKKRLLDYGVEGVQSLTLVPDTQNEGQSRGFAFLEFSCHADAMLAFKRLQQPDALFGHPERTAKVAFAEPIKEADAEVMAQVKSVFIDGLPPYWDEERVKNRFKAYGLIERVVLARNMSSAKRNDFGFVNFSTHEEALACIEATNNTELGDVGKAKLKVRVRLSNPLPKSQAVKGEMSGGFRIGHPGSGFNRPGRGFNRGRAAPRREGFHGDRGFNNHTPVRGGRFNSAYSNNSFEASPSDFRARQAPPAFRGGSSGRQHDLFDRGQGRGYHHPPRGPTFEPEGDFGRPFGENPYLYEDVRHGAKRPYSHMEPGPPGYFEHGGPPRVRPRFDHYEQPPFPGGNRFGHYDQPPFPGDSFGTRGGYSRDHHYGPAPGHAHAHAPPPAPAQYGRGAFQPHHRGGHSGGGYYHH</sequence>
<evidence type="ECO:0000313" key="6">
    <source>
        <dbReference type="Proteomes" id="UP000324705"/>
    </source>
</evidence>
<evidence type="ECO:0000313" key="5">
    <source>
        <dbReference type="EMBL" id="VAI82261.1"/>
    </source>
</evidence>
<organism evidence="5 6">
    <name type="scientific">Triticum turgidum subsp. durum</name>
    <name type="common">Durum wheat</name>
    <name type="synonym">Triticum durum</name>
    <dbReference type="NCBI Taxonomy" id="4567"/>
    <lineage>
        <taxon>Eukaryota</taxon>
        <taxon>Viridiplantae</taxon>
        <taxon>Streptophyta</taxon>
        <taxon>Embryophyta</taxon>
        <taxon>Tracheophyta</taxon>
        <taxon>Spermatophyta</taxon>
        <taxon>Magnoliopsida</taxon>
        <taxon>Liliopsida</taxon>
        <taxon>Poales</taxon>
        <taxon>Poaceae</taxon>
        <taxon>BOP clade</taxon>
        <taxon>Pooideae</taxon>
        <taxon>Triticodae</taxon>
        <taxon>Triticeae</taxon>
        <taxon>Triticinae</taxon>
        <taxon>Triticum</taxon>
    </lineage>
</organism>
<feature type="compositionally biased region" description="Basic and acidic residues" evidence="3">
    <location>
        <begin position="236"/>
        <end position="245"/>
    </location>
</feature>
<accession>A0A9R0ZQU5</accession>